<evidence type="ECO:0000313" key="3">
    <source>
        <dbReference type="Proteomes" id="UP000516173"/>
    </source>
</evidence>
<dbReference type="AlphaFoldDB" id="A0A7G1KVX6"/>
<name>A0A7G1KVX6_9NOCA</name>
<dbReference type="EMBL" id="AP023396">
    <property type="protein sequence ID" value="BCK59232.1"/>
    <property type="molecule type" value="Genomic_DNA"/>
</dbReference>
<gene>
    <name evidence="2" type="ORF">NWFMUON74_70040</name>
</gene>
<keyword evidence="1" id="KW-0812">Transmembrane</keyword>
<reference evidence="2 3" key="1">
    <citation type="submission" date="2020-08" db="EMBL/GenBank/DDBJ databases">
        <title>Genome Sequencing of Nocardia wallacei strain FMUON74 and assembly.</title>
        <authorList>
            <person name="Toyokawa M."/>
            <person name="Uesaka K."/>
        </authorList>
    </citation>
    <scope>NUCLEOTIDE SEQUENCE [LARGE SCALE GENOMIC DNA]</scope>
    <source>
        <strain evidence="2 3">FMUON74</strain>
    </source>
</reference>
<evidence type="ECO:0000313" key="2">
    <source>
        <dbReference type="EMBL" id="BCK59232.1"/>
    </source>
</evidence>
<organism evidence="2 3">
    <name type="scientific">Nocardia wallacei</name>
    <dbReference type="NCBI Taxonomy" id="480035"/>
    <lineage>
        <taxon>Bacteria</taxon>
        <taxon>Bacillati</taxon>
        <taxon>Actinomycetota</taxon>
        <taxon>Actinomycetes</taxon>
        <taxon>Mycobacteriales</taxon>
        <taxon>Nocardiaceae</taxon>
        <taxon>Nocardia</taxon>
    </lineage>
</organism>
<dbReference type="RefSeq" id="WP_187689624.1">
    <property type="nucleotide sequence ID" value="NZ_AP023396.1"/>
</dbReference>
<sequence>MSEPGAAPASEDPEASAAPIPVWRRIGVDWWAVLVAGVFVLLAVADVLPTIPW</sequence>
<feature type="transmembrane region" description="Helical" evidence="1">
    <location>
        <begin position="30"/>
        <end position="48"/>
    </location>
</feature>
<dbReference type="Proteomes" id="UP000516173">
    <property type="component" value="Chromosome"/>
</dbReference>
<accession>A0A7G1KVX6</accession>
<keyword evidence="1" id="KW-0472">Membrane</keyword>
<dbReference type="KEGG" id="nwl:NWFMUON74_70040"/>
<keyword evidence="1" id="KW-1133">Transmembrane helix</keyword>
<dbReference type="GeneID" id="80351374"/>
<proteinExistence type="predicted"/>
<protein>
    <submittedName>
        <fullName evidence="2">Uncharacterized protein</fullName>
    </submittedName>
</protein>
<evidence type="ECO:0000256" key="1">
    <source>
        <dbReference type="SAM" id="Phobius"/>
    </source>
</evidence>
<keyword evidence="3" id="KW-1185">Reference proteome</keyword>